<organism evidence="1 2">
    <name type="scientific">Intestinimonas massiliensis</name>
    <name type="common">ex Afouda et al. 2020</name>
    <dbReference type="NCBI Taxonomy" id="1673721"/>
    <lineage>
        <taxon>Bacteria</taxon>
        <taxon>Bacillati</taxon>
        <taxon>Bacillota</taxon>
        <taxon>Clostridia</taxon>
        <taxon>Eubacteriales</taxon>
        <taxon>Intestinimonas</taxon>
    </lineage>
</organism>
<sequence length="134" mass="14922">MGEIEAHGLNLLISQSQLIVKRLVEFLTSVMLRKESYEPVLDSVGACRWKMVCQGIQALPQAAGPVVIFQPYSPIVQINDRPLFRSPAMTKVMAQGLRFICKYPPEWSAAFSGSERKSLREAAVLIFRDGSGPR</sequence>
<keyword evidence="2" id="KW-1185">Reference proteome</keyword>
<evidence type="ECO:0000313" key="2">
    <source>
        <dbReference type="Proteomes" id="UP001200313"/>
    </source>
</evidence>
<accession>A0ABS9M734</accession>
<comment type="caution">
    <text evidence="1">The sequence shown here is derived from an EMBL/GenBank/DDBJ whole genome shotgun (WGS) entry which is preliminary data.</text>
</comment>
<name>A0ABS9M734_9FIRM</name>
<gene>
    <name evidence="1" type="ORF">L0P79_05920</name>
</gene>
<proteinExistence type="predicted"/>
<dbReference type="Proteomes" id="UP001200313">
    <property type="component" value="Unassembled WGS sequence"/>
</dbReference>
<evidence type="ECO:0000313" key="1">
    <source>
        <dbReference type="EMBL" id="MCG4526614.1"/>
    </source>
</evidence>
<dbReference type="EMBL" id="JAKNJB010000008">
    <property type="protein sequence ID" value="MCG4526614.1"/>
    <property type="molecule type" value="Genomic_DNA"/>
</dbReference>
<protein>
    <submittedName>
        <fullName evidence="1">Uncharacterized protein</fullName>
    </submittedName>
</protein>
<reference evidence="1 2" key="1">
    <citation type="submission" date="2022-01" db="EMBL/GenBank/DDBJ databases">
        <title>Collection of gut derived symbiotic bacterial strains cultured from healthy donors.</title>
        <authorList>
            <person name="Lin H."/>
            <person name="Kohout C."/>
            <person name="Waligurski E."/>
            <person name="Pamer E.G."/>
        </authorList>
    </citation>
    <scope>NUCLEOTIDE SEQUENCE [LARGE SCALE GENOMIC DNA]</scope>
    <source>
        <strain evidence="1 2">DFI.3.7</strain>
    </source>
</reference>
<dbReference type="RefSeq" id="WP_238073581.1">
    <property type="nucleotide sequence ID" value="NZ_JAKNJB010000008.1"/>
</dbReference>